<feature type="compositionally biased region" description="Gly residues" evidence="8">
    <location>
        <begin position="1"/>
        <end position="10"/>
    </location>
</feature>
<evidence type="ECO:0000313" key="10">
    <source>
        <dbReference type="EnsemblPlants" id="Pp3c24_13550V3.3"/>
    </source>
</evidence>
<dbReference type="AlphaFoldDB" id="A0A7I4CIN4"/>
<keyword evidence="2" id="KW-0479">Metal-binding</keyword>
<dbReference type="EMBL" id="ABEU02000024">
    <property type="status" value="NOT_ANNOTATED_CDS"/>
    <property type="molecule type" value="Genomic_DNA"/>
</dbReference>
<organism evidence="10 11">
    <name type="scientific">Physcomitrium patens</name>
    <name type="common">Spreading-leaved earth moss</name>
    <name type="synonym">Physcomitrella patens</name>
    <dbReference type="NCBI Taxonomy" id="3218"/>
    <lineage>
        <taxon>Eukaryota</taxon>
        <taxon>Viridiplantae</taxon>
        <taxon>Streptophyta</taxon>
        <taxon>Embryophyta</taxon>
        <taxon>Bryophyta</taxon>
        <taxon>Bryophytina</taxon>
        <taxon>Bryopsida</taxon>
        <taxon>Funariidae</taxon>
        <taxon>Funariales</taxon>
        <taxon>Funariaceae</taxon>
        <taxon>Physcomitrium</taxon>
    </lineage>
</organism>
<dbReference type="InterPro" id="IPR044867">
    <property type="entry name" value="DEUBAD_dom"/>
</dbReference>
<evidence type="ECO:0000256" key="8">
    <source>
        <dbReference type="SAM" id="MobiDB-lite"/>
    </source>
</evidence>
<evidence type="ECO:0000256" key="6">
    <source>
        <dbReference type="ARBA" id="ARBA00023163"/>
    </source>
</evidence>
<evidence type="ECO:0000256" key="3">
    <source>
        <dbReference type="ARBA" id="ARBA00022771"/>
    </source>
</evidence>
<keyword evidence="7" id="KW-0539">Nucleus</keyword>
<dbReference type="GO" id="GO:0008270">
    <property type="term" value="F:zinc ion binding"/>
    <property type="evidence" value="ECO:0007669"/>
    <property type="project" value="UniProtKB-KW"/>
</dbReference>
<accession>A0A7I4CIN4</accession>
<feature type="compositionally biased region" description="Polar residues" evidence="8">
    <location>
        <begin position="388"/>
        <end position="412"/>
    </location>
</feature>
<comment type="subcellular location">
    <subcellularLocation>
        <location evidence="1">Nucleus</location>
    </subcellularLocation>
</comment>
<dbReference type="Proteomes" id="UP000006727">
    <property type="component" value="Chromosome 24"/>
</dbReference>
<reference evidence="10 11" key="1">
    <citation type="journal article" date="2008" name="Science">
        <title>The Physcomitrella genome reveals evolutionary insights into the conquest of land by plants.</title>
        <authorList>
            <person name="Rensing S."/>
            <person name="Lang D."/>
            <person name="Zimmer A."/>
            <person name="Terry A."/>
            <person name="Salamov A."/>
            <person name="Shapiro H."/>
            <person name="Nishiyama T."/>
            <person name="Perroud P.-F."/>
            <person name="Lindquist E."/>
            <person name="Kamisugi Y."/>
            <person name="Tanahashi T."/>
            <person name="Sakakibara K."/>
            <person name="Fujita T."/>
            <person name="Oishi K."/>
            <person name="Shin-I T."/>
            <person name="Kuroki Y."/>
            <person name="Toyoda A."/>
            <person name="Suzuki Y."/>
            <person name="Hashimoto A."/>
            <person name="Yamaguchi K."/>
            <person name="Sugano A."/>
            <person name="Kohara Y."/>
            <person name="Fujiyama A."/>
            <person name="Anterola A."/>
            <person name="Aoki S."/>
            <person name="Ashton N."/>
            <person name="Barbazuk W.B."/>
            <person name="Barker E."/>
            <person name="Bennetzen J."/>
            <person name="Bezanilla M."/>
            <person name="Blankenship R."/>
            <person name="Cho S.H."/>
            <person name="Dutcher S."/>
            <person name="Estelle M."/>
            <person name="Fawcett J.A."/>
            <person name="Gundlach H."/>
            <person name="Hanada K."/>
            <person name="Heyl A."/>
            <person name="Hicks K.A."/>
            <person name="Hugh J."/>
            <person name="Lohr M."/>
            <person name="Mayer K."/>
            <person name="Melkozernov A."/>
            <person name="Murata T."/>
            <person name="Nelson D."/>
            <person name="Pils B."/>
            <person name="Prigge M."/>
            <person name="Reiss B."/>
            <person name="Renner T."/>
            <person name="Rombauts S."/>
            <person name="Rushton P."/>
            <person name="Sanderfoot A."/>
            <person name="Schween G."/>
            <person name="Shiu S.-H."/>
            <person name="Stueber K."/>
            <person name="Theodoulou F.L."/>
            <person name="Tu H."/>
            <person name="Van de Peer Y."/>
            <person name="Verrier P.J."/>
            <person name="Waters E."/>
            <person name="Wood A."/>
            <person name="Yang L."/>
            <person name="Cove D."/>
            <person name="Cuming A."/>
            <person name="Hasebe M."/>
            <person name="Lucas S."/>
            <person name="Mishler D.B."/>
            <person name="Reski R."/>
            <person name="Grigoriev I."/>
            <person name="Quatrano R.S."/>
            <person name="Boore J.L."/>
        </authorList>
    </citation>
    <scope>NUCLEOTIDE SEQUENCE [LARGE SCALE GENOMIC DNA]</scope>
    <source>
        <strain evidence="10 11">cv. Gransden 2004</strain>
    </source>
</reference>
<name>A0A7I4CIN4_PHYPA</name>
<evidence type="ECO:0000256" key="5">
    <source>
        <dbReference type="ARBA" id="ARBA00023015"/>
    </source>
</evidence>
<protein>
    <recommendedName>
        <fullName evidence="9">DEUBAD domain-containing protein</fullName>
    </recommendedName>
</protein>
<reference evidence="10" key="3">
    <citation type="submission" date="2020-12" db="UniProtKB">
        <authorList>
            <consortium name="EnsemblPlants"/>
        </authorList>
    </citation>
    <scope>IDENTIFICATION</scope>
</reference>
<evidence type="ECO:0000256" key="1">
    <source>
        <dbReference type="ARBA" id="ARBA00004123"/>
    </source>
</evidence>
<keyword evidence="5" id="KW-0805">Transcription regulation</keyword>
<dbReference type="GeneID" id="112276892"/>
<evidence type="ECO:0000256" key="2">
    <source>
        <dbReference type="ARBA" id="ARBA00022723"/>
    </source>
</evidence>
<dbReference type="RefSeq" id="XP_024364463.1">
    <property type="nucleotide sequence ID" value="XM_024508695.2"/>
</dbReference>
<keyword evidence="6" id="KW-0804">Transcription</keyword>
<dbReference type="Pfam" id="PF13919">
    <property type="entry name" value="ASXH"/>
    <property type="match status" value="1"/>
</dbReference>
<dbReference type="EnsemblPlants" id="Pp3c24_13550V3.3">
    <property type="protein sequence ID" value="Pp3c24_13550V3.3"/>
    <property type="gene ID" value="Pp3c24_13550"/>
</dbReference>
<dbReference type="InterPro" id="IPR028020">
    <property type="entry name" value="ASX_DEUBAD_dom"/>
</dbReference>
<keyword evidence="3" id="KW-0863">Zinc-finger</keyword>
<dbReference type="GO" id="GO:0005634">
    <property type="term" value="C:nucleus"/>
    <property type="evidence" value="ECO:0007669"/>
    <property type="project" value="UniProtKB-SubCell"/>
</dbReference>
<proteinExistence type="predicted"/>
<keyword evidence="11" id="KW-1185">Reference proteome</keyword>
<evidence type="ECO:0000256" key="4">
    <source>
        <dbReference type="ARBA" id="ARBA00022833"/>
    </source>
</evidence>
<evidence type="ECO:0000256" key="7">
    <source>
        <dbReference type="ARBA" id="ARBA00023242"/>
    </source>
</evidence>
<evidence type="ECO:0000259" key="9">
    <source>
        <dbReference type="PROSITE" id="PS51916"/>
    </source>
</evidence>
<dbReference type="PANTHER" id="PTHR46855">
    <property type="entry name" value="OSJNBB0038F03.10 PROTEIN"/>
    <property type="match status" value="1"/>
</dbReference>
<keyword evidence="4" id="KW-0862">Zinc</keyword>
<feature type="domain" description="DEUBAD" evidence="9">
    <location>
        <begin position="252"/>
        <end position="362"/>
    </location>
</feature>
<dbReference type="PANTHER" id="PTHR46855:SF1">
    <property type="entry name" value="GATA TRANSCRIPTION FACTOR 26"/>
    <property type="match status" value="1"/>
</dbReference>
<dbReference type="InterPro" id="IPR038108">
    <property type="entry name" value="RPN13_DEUBAD_sf"/>
</dbReference>
<feature type="compositionally biased region" description="Basic and acidic residues" evidence="8">
    <location>
        <begin position="29"/>
        <end position="50"/>
    </location>
</feature>
<dbReference type="PROSITE" id="PS51916">
    <property type="entry name" value="DEUBAD"/>
    <property type="match status" value="1"/>
</dbReference>
<feature type="region of interest" description="Disordered" evidence="8">
    <location>
        <begin position="1"/>
        <end position="54"/>
    </location>
</feature>
<reference evidence="10 11" key="2">
    <citation type="journal article" date="2018" name="Plant J.">
        <title>The Physcomitrella patens chromosome-scale assembly reveals moss genome structure and evolution.</title>
        <authorList>
            <person name="Lang D."/>
            <person name="Ullrich K.K."/>
            <person name="Murat F."/>
            <person name="Fuchs J."/>
            <person name="Jenkins J."/>
            <person name="Haas F.B."/>
            <person name="Piednoel M."/>
            <person name="Gundlach H."/>
            <person name="Van Bel M."/>
            <person name="Meyberg R."/>
            <person name="Vives C."/>
            <person name="Morata J."/>
            <person name="Symeonidi A."/>
            <person name="Hiss M."/>
            <person name="Muchero W."/>
            <person name="Kamisugi Y."/>
            <person name="Saleh O."/>
            <person name="Blanc G."/>
            <person name="Decker E.L."/>
            <person name="van Gessel N."/>
            <person name="Grimwood J."/>
            <person name="Hayes R.D."/>
            <person name="Graham S.W."/>
            <person name="Gunter L.E."/>
            <person name="McDaniel S.F."/>
            <person name="Hoernstein S.N.W."/>
            <person name="Larsson A."/>
            <person name="Li F.W."/>
            <person name="Perroud P.F."/>
            <person name="Phillips J."/>
            <person name="Ranjan P."/>
            <person name="Rokshar D.S."/>
            <person name="Rothfels C.J."/>
            <person name="Schneider L."/>
            <person name="Shu S."/>
            <person name="Stevenson D.W."/>
            <person name="Thummler F."/>
            <person name="Tillich M."/>
            <person name="Villarreal Aguilar J.C."/>
            <person name="Widiez T."/>
            <person name="Wong G.K."/>
            <person name="Wymore A."/>
            <person name="Zhang Y."/>
            <person name="Zimmer A.D."/>
            <person name="Quatrano R.S."/>
            <person name="Mayer K.F.X."/>
            <person name="Goodstein D."/>
            <person name="Casacuberta J.M."/>
            <person name="Vandepoele K."/>
            <person name="Reski R."/>
            <person name="Cuming A.C."/>
            <person name="Tuskan G.A."/>
            <person name="Maumus F."/>
            <person name="Salse J."/>
            <person name="Schmutz J."/>
            <person name="Rensing S.A."/>
        </authorList>
    </citation>
    <scope>NUCLEOTIDE SEQUENCE [LARGE SCALE GENOMIC DNA]</scope>
    <source>
        <strain evidence="10 11">cv. Gransden 2004</strain>
    </source>
</reference>
<dbReference type="Gene3D" id="1.10.2020.20">
    <property type="match status" value="1"/>
</dbReference>
<dbReference type="Gramene" id="Pp3c24_13550V3.3">
    <property type="protein sequence ID" value="Pp3c24_13550V3.3"/>
    <property type="gene ID" value="Pp3c24_13550"/>
</dbReference>
<feature type="region of interest" description="Disordered" evidence="8">
    <location>
        <begin position="383"/>
        <end position="412"/>
    </location>
</feature>
<gene>
    <name evidence="10" type="primary">LOC112276892</name>
</gene>
<sequence>MPMHSGGFGGSAIPEGSALVRGRRNSKKLFSEPRSHKRKEPCEGHRETRAPLRLQKRSLKAAGNDSISTSSLSSNVSGLDDAANITSSNTHLDVAVSSPFWEGHIPTRRRTSTSRVCTSVDRLSQQFQQVVCDVPTTSSTMMHDFADDLLVDSKPSTMADEIGLGSVFIRQTTLGVDKTESRSHSVEDPYHTRVQNNGAPLQQLPNGTERLTSVRGKEKAKEYKKVDSGHLKATNTLLENYPYNKRDVLQSCQSPLAFLELKDILNFDTFTGLLTEQEQGQLMRFLSSVDVPEASESLKEMFTSAEFEGSLNNFQHLLEEGMFEVSMLGVNSRILQHFQQLLIQTDLTSSGWMEQFLQLQNRSRRRGGSVDLNKIKELNKEKVKGSWLSHTKNTPANNKQSPGRLPSQSGISVQSGGLMNASVSSGIILETLNVAPDLGNSSNDRGYGFEGGGDCFPSISLLSTEQMSANDLPNLQPPGPDETETDLLFNMPTNMMTFQDTALLQQPVWSKAKEIDTYQVDMGSPLTSNMWHMESTPAELFWT</sequence>
<dbReference type="InterPro" id="IPR044589">
    <property type="entry name" value="GATA26/27"/>
</dbReference>
<evidence type="ECO:0000313" key="11">
    <source>
        <dbReference type="Proteomes" id="UP000006727"/>
    </source>
</evidence>